<dbReference type="EMBL" id="CP031124">
    <property type="protein sequence ID" value="AXF84705.1"/>
    <property type="molecule type" value="Genomic_DNA"/>
</dbReference>
<dbReference type="AlphaFoldDB" id="A0A345D8L7"/>
<dbReference type="RefSeq" id="WP_114561975.1">
    <property type="nucleotide sequence ID" value="NZ_CP031124.1"/>
</dbReference>
<protein>
    <submittedName>
        <fullName evidence="2">Uncharacterized protein</fullName>
    </submittedName>
</protein>
<organism evidence="2 3">
    <name type="scientific">Ephemeroptericola cinctiostellae</name>
    <dbReference type="NCBI Taxonomy" id="2268024"/>
    <lineage>
        <taxon>Bacteria</taxon>
        <taxon>Pseudomonadati</taxon>
        <taxon>Pseudomonadota</taxon>
        <taxon>Betaproteobacteria</taxon>
        <taxon>Burkholderiales</taxon>
        <taxon>Burkholderiaceae</taxon>
        <taxon>Ephemeroptericola</taxon>
    </lineage>
</organism>
<keyword evidence="1" id="KW-0732">Signal</keyword>
<evidence type="ECO:0000313" key="3">
    <source>
        <dbReference type="Proteomes" id="UP000252182"/>
    </source>
</evidence>
<feature type="chain" id="PRO_5016724041" evidence="1">
    <location>
        <begin position="23"/>
        <end position="356"/>
    </location>
</feature>
<proteinExistence type="predicted"/>
<accession>A0A345D8L7</accession>
<gene>
    <name evidence="2" type="ORF">DTO96_100415</name>
</gene>
<name>A0A345D8L7_9BURK</name>
<feature type="signal peptide" evidence="1">
    <location>
        <begin position="1"/>
        <end position="22"/>
    </location>
</feature>
<dbReference type="Proteomes" id="UP000252182">
    <property type="component" value="Chromosome"/>
</dbReference>
<evidence type="ECO:0000313" key="2">
    <source>
        <dbReference type="EMBL" id="AXF84705.1"/>
    </source>
</evidence>
<sequence length="356" mass="39936">MRLHKKFMPVIACAFWLNNVNAQTSNEHPYHIQRHTDGDNVMPLVSSSNTQADKRINDYLFIDALSQLATQPQAKKTVTPMPASTTYGYNVVRNDRKVLALNLHMGYCGAYCEESNASYHFDAQTGHHIGLTDVFTNQGIAQLDAKINQLNIARIERTVKHLKSIKRDDTTEAQLELYTDCLNSKKERAKEPFNTFYSTFQINNRTVTFTSDRCSNHAMRALDDIGDFDNSLSLTQLTPYLTTYGKALFSQTASDTFHPSAFGQILYGTLGNARITMLLEPPQSPNDANESSVSGQYFYNQYKTSIELYGSLKGNTITLTENDERTPKTITLTISDASLNGFWQGEGKSHPISVKP</sequence>
<keyword evidence="3" id="KW-1185">Reference proteome</keyword>
<dbReference type="OrthoDB" id="9127154at2"/>
<reference evidence="3" key="1">
    <citation type="submission" date="2018-07" db="EMBL/GenBank/DDBJ databases">
        <authorList>
            <person name="Kim H."/>
        </authorList>
    </citation>
    <scope>NUCLEOTIDE SEQUENCE [LARGE SCALE GENOMIC DNA]</scope>
    <source>
        <strain evidence="3">F02</strain>
    </source>
</reference>
<evidence type="ECO:0000256" key="1">
    <source>
        <dbReference type="SAM" id="SignalP"/>
    </source>
</evidence>
<dbReference type="KEGG" id="hyf:DTO96_100415"/>